<protein>
    <submittedName>
        <fullName evidence="1">Uncharacterized protein</fullName>
    </submittedName>
</protein>
<evidence type="ECO:0000313" key="1">
    <source>
        <dbReference type="EMBL" id="KAI4356619.1"/>
    </source>
</evidence>
<name>A0ACB9Q8I6_BAUVA</name>
<comment type="caution">
    <text evidence="1">The sequence shown here is derived from an EMBL/GenBank/DDBJ whole genome shotgun (WGS) entry which is preliminary data.</text>
</comment>
<gene>
    <name evidence="1" type="ORF">L6164_000628</name>
</gene>
<proteinExistence type="predicted"/>
<evidence type="ECO:0000313" key="2">
    <source>
        <dbReference type="Proteomes" id="UP000828941"/>
    </source>
</evidence>
<dbReference type="EMBL" id="CM039426">
    <property type="protein sequence ID" value="KAI4356619.1"/>
    <property type="molecule type" value="Genomic_DNA"/>
</dbReference>
<organism evidence="1 2">
    <name type="scientific">Bauhinia variegata</name>
    <name type="common">Purple orchid tree</name>
    <name type="synonym">Phanera variegata</name>
    <dbReference type="NCBI Taxonomy" id="167791"/>
    <lineage>
        <taxon>Eukaryota</taxon>
        <taxon>Viridiplantae</taxon>
        <taxon>Streptophyta</taxon>
        <taxon>Embryophyta</taxon>
        <taxon>Tracheophyta</taxon>
        <taxon>Spermatophyta</taxon>
        <taxon>Magnoliopsida</taxon>
        <taxon>eudicotyledons</taxon>
        <taxon>Gunneridae</taxon>
        <taxon>Pentapetalae</taxon>
        <taxon>rosids</taxon>
        <taxon>fabids</taxon>
        <taxon>Fabales</taxon>
        <taxon>Fabaceae</taxon>
        <taxon>Cercidoideae</taxon>
        <taxon>Cercideae</taxon>
        <taxon>Bauhiniinae</taxon>
        <taxon>Bauhinia</taxon>
    </lineage>
</organism>
<sequence length="401" mass="44239">MARFFVLSLLLSLMAAFNTLPPVAFGEIIPILSIDGGGIKGIIPAVILEYLESALQERANNKSARIADYFDVIAGTSTGGIIASMLTAPDSNNTDLPRFTASEIIQWYKEESPCIFNQSEQGSILLGPKYNGNCLHDIAREQLQEIRLGDALTDLVIPTFDLKQLKPVIFSSFKINQVPDLNAKLADIVISTSAAPTLLPPYNFTNGNTTFNMIDGAVVADNPAFVACNELMQQGKNNTELLLLSLGTGNIPEGGWNATEAANWGIIQWGSHLLTILGHSSTHQSGYYLATLFNDLQDNYLRIQEYNLSKEFESSDNSTQAYLDGLEDVGRKLLNETAKRINVITSLPEDIDNITNAQALDRWADILYELKQQRLAKRSSSSMDMKNSREMMKEMAAWAFQ</sequence>
<reference evidence="1 2" key="1">
    <citation type="journal article" date="2022" name="DNA Res.">
        <title>Chromosomal-level genome assembly of the orchid tree Bauhinia variegata (Leguminosae; Cercidoideae) supports the allotetraploid origin hypothesis of Bauhinia.</title>
        <authorList>
            <person name="Zhong Y."/>
            <person name="Chen Y."/>
            <person name="Zheng D."/>
            <person name="Pang J."/>
            <person name="Liu Y."/>
            <person name="Luo S."/>
            <person name="Meng S."/>
            <person name="Qian L."/>
            <person name="Wei D."/>
            <person name="Dai S."/>
            <person name="Zhou R."/>
        </authorList>
    </citation>
    <scope>NUCLEOTIDE SEQUENCE [LARGE SCALE GENOMIC DNA]</scope>
    <source>
        <strain evidence="1">BV-YZ2020</strain>
    </source>
</reference>
<keyword evidence="2" id="KW-1185">Reference proteome</keyword>
<dbReference type="Proteomes" id="UP000828941">
    <property type="component" value="Chromosome 1"/>
</dbReference>
<accession>A0ACB9Q8I6</accession>